<protein>
    <recommendedName>
        <fullName evidence="4">CCHC-type domain-containing protein</fullName>
    </recommendedName>
</protein>
<accession>A0A0L6UIN4</accession>
<feature type="non-terminal residue" evidence="2">
    <location>
        <position position="1"/>
    </location>
</feature>
<dbReference type="SUPFAM" id="SSF57756">
    <property type="entry name" value="Retrovirus zinc finger-like domains"/>
    <property type="match status" value="1"/>
</dbReference>
<sequence>YLNWNEVIIGTPASVKRSFLKGFSPQVQEWVQLRLYNLNLIRRSRDSSSLLPNLNGPRVRPPGHSGPAGICAYCGVKGHYRSQCAELTANLNAQQVRIWQGEFYFPGLWEKIKGIPQDVVWVSAAVGGSCHATNPTY</sequence>
<name>A0A0L6UIN4_9BASI</name>
<dbReference type="InterPro" id="IPR036875">
    <property type="entry name" value="Znf_CCHC_sf"/>
</dbReference>
<dbReference type="GO" id="GO:0006397">
    <property type="term" value="P:mRNA processing"/>
    <property type="evidence" value="ECO:0007669"/>
    <property type="project" value="UniProtKB-KW"/>
</dbReference>
<dbReference type="VEuPathDB" id="FungiDB:VP01_5721g1"/>
<evidence type="ECO:0000313" key="2">
    <source>
        <dbReference type="EMBL" id="KNZ48358.1"/>
    </source>
</evidence>
<evidence type="ECO:0000256" key="1">
    <source>
        <dbReference type="ARBA" id="ARBA00022664"/>
    </source>
</evidence>
<dbReference type="AlphaFoldDB" id="A0A0L6UIN4"/>
<proteinExistence type="predicted"/>
<gene>
    <name evidence="2" type="ORF">VP01_5721g1</name>
</gene>
<keyword evidence="1" id="KW-0507">mRNA processing</keyword>
<dbReference type="EMBL" id="LAVV01010965">
    <property type="protein sequence ID" value="KNZ48358.1"/>
    <property type="molecule type" value="Genomic_DNA"/>
</dbReference>
<reference evidence="2 3" key="1">
    <citation type="submission" date="2015-08" db="EMBL/GenBank/DDBJ databases">
        <title>Next Generation Sequencing and Analysis of the Genome of Puccinia sorghi L Schw, the Causal Agent of Maize Common Rust.</title>
        <authorList>
            <person name="Rochi L."/>
            <person name="Burguener G."/>
            <person name="Darino M."/>
            <person name="Turjanski A."/>
            <person name="Kreff E."/>
            <person name="Dieguez M.J."/>
            <person name="Sacco F."/>
        </authorList>
    </citation>
    <scope>NUCLEOTIDE SEQUENCE [LARGE SCALE GENOMIC DNA]</scope>
    <source>
        <strain evidence="2 3">RO10H11247</strain>
    </source>
</reference>
<dbReference type="Proteomes" id="UP000037035">
    <property type="component" value="Unassembled WGS sequence"/>
</dbReference>
<keyword evidence="3" id="KW-1185">Reference proteome</keyword>
<organism evidence="2 3">
    <name type="scientific">Puccinia sorghi</name>
    <dbReference type="NCBI Taxonomy" id="27349"/>
    <lineage>
        <taxon>Eukaryota</taxon>
        <taxon>Fungi</taxon>
        <taxon>Dikarya</taxon>
        <taxon>Basidiomycota</taxon>
        <taxon>Pucciniomycotina</taxon>
        <taxon>Pucciniomycetes</taxon>
        <taxon>Pucciniales</taxon>
        <taxon>Pucciniaceae</taxon>
        <taxon>Puccinia</taxon>
    </lineage>
</organism>
<comment type="caution">
    <text evidence="2">The sequence shown here is derived from an EMBL/GenBank/DDBJ whole genome shotgun (WGS) entry which is preliminary data.</text>
</comment>
<evidence type="ECO:0008006" key="4">
    <source>
        <dbReference type="Google" id="ProtNLM"/>
    </source>
</evidence>
<dbReference type="GO" id="GO:0003676">
    <property type="term" value="F:nucleic acid binding"/>
    <property type="evidence" value="ECO:0007669"/>
    <property type="project" value="InterPro"/>
</dbReference>
<dbReference type="GO" id="GO:0008270">
    <property type="term" value="F:zinc ion binding"/>
    <property type="evidence" value="ECO:0007669"/>
    <property type="project" value="InterPro"/>
</dbReference>
<evidence type="ECO:0000313" key="3">
    <source>
        <dbReference type="Proteomes" id="UP000037035"/>
    </source>
</evidence>